<keyword evidence="3 12" id="KW-0479">Metal-binding</keyword>
<feature type="domain" description="Helicase ATP-binding" evidence="13">
    <location>
        <begin position="173"/>
        <end position="326"/>
    </location>
</feature>
<comment type="caution">
    <text evidence="14">The sequence shown here is derived from an EMBL/GenBank/DDBJ whole genome shotgun (WGS) entry which is preliminary data.</text>
</comment>
<evidence type="ECO:0000313" key="14">
    <source>
        <dbReference type="EMBL" id="RDB60326.1"/>
    </source>
</evidence>
<keyword evidence="10 12" id="KW-0413">Isomerase</keyword>
<dbReference type="SUPFAM" id="SSF52540">
    <property type="entry name" value="P-loop containing nucleoside triphosphate hydrolases"/>
    <property type="match status" value="2"/>
</dbReference>
<dbReference type="InterPro" id="IPR005259">
    <property type="entry name" value="PriA"/>
</dbReference>
<organism evidence="14 15">
    <name type="scientific">Slackia isoflavoniconvertens</name>
    <dbReference type="NCBI Taxonomy" id="572010"/>
    <lineage>
        <taxon>Bacteria</taxon>
        <taxon>Bacillati</taxon>
        <taxon>Actinomycetota</taxon>
        <taxon>Coriobacteriia</taxon>
        <taxon>Eggerthellales</taxon>
        <taxon>Eggerthellaceae</taxon>
        <taxon>Slackia</taxon>
    </lineage>
</organism>
<keyword evidence="6 12" id="KW-0347">Helicase</keyword>
<dbReference type="HAMAP" id="MF_00983">
    <property type="entry name" value="PriA"/>
    <property type="match status" value="1"/>
</dbReference>
<dbReference type="GO" id="GO:1990077">
    <property type="term" value="C:primosome complex"/>
    <property type="evidence" value="ECO:0007669"/>
    <property type="project" value="UniProtKB-UniRule"/>
</dbReference>
<dbReference type="GO" id="GO:0003677">
    <property type="term" value="F:DNA binding"/>
    <property type="evidence" value="ECO:0007669"/>
    <property type="project" value="UniProtKB-UniRule"/>
</dbReference>
<dbReference type="SMART" id="SM00490">
    <property type="entry name" value="HELICc"/>
    <property type="match status" value="1"/>
</dbReference>
<dbReference type="Gene3D" id="3.40.50.300">
    <property type="entry name" value="P-loop containing nucleotide triphosphate hydrolases"/>
    <property type="match status" value="2"/>
</dbReference>
<name>A0A369LPZ8_9ACTN</name>
<accession>A0A369LPZ8</accession>
<dbReference type="PANTHER" id="PTHR30580">
    <property type="entry name" value="PRIMOSOMAL PROTEIN N"/>
    <property type="match status" value="1"/>
</dbReference>
<keyword evidence="7 12" id="KW-0862">Zinc</keyword>
<keyword evidence="1 12" id="KW-0639">Primosome</keyword>
<sequence length="707" mass="77518">MRTVSLVLDIQTQSLDSLYTYVVPADMVGVEVGCAVLVEFGARRAIGYVMEVCERPDSEIDPTSVSRLKPLLSVLSSPYFDEDGAALVQFIAHEYVAPLSACVHLLTPVGRAPKVVKRGDVWELQKPARRRKKKGEAEAPVPLDEDIAEAAEAREGFALTEGQAAALACVDACIDRCAGEACVVDGVTGSGKTEVYLRAIRHALELGRGAIVLVPEIALTPQTVSLFEGRFGDTVAVMHSRMTAGERFDQWEAVRLGKKRVVVGARSALFCPMATLGLIIIDEEHESTYKQESAPRYHARDVAAWMAQRTGAALVLGSATPSIETLCRCKVDDMWHRVVLPTRANGKPMPEVRIIDMAKEFGRGSRSMFAKELQENLFAAVDAGRKVVLMLNQRGFANFLLCRDCGYVPECTTCSVSLTYHEVGRKLVCHHCGKTSQAPVACPVCGSPYLKKFGAGTQRVEMELRRVLEEHANATGRLLPRVVRMDSDTTATRDAHEKLLAEFGQPGAAVLLGTQMIAKGLDFDDVVLVGVINADTQLRLPDFRSAERTFDLVEQVAGRAGRGHFEGRVLVQTYMHDAMAILAAAHYDRKRFLADELPKRKMLGYPPYARLANFLVWGAEEEAVRAEAEVLAKRVQEQIDDIVGDGWQSLGAAPCAIDKLRGQHRWHILIKAPAGADISKLAEPVIRKRRANKKVNVAVDVDPYSLL</sequence>
<feature type="binding site" evidence="12">
    <location>
        <position position="411"/>
    </location>
    <ligand>
        <name>Zn(2+)</name>
        <dbReference type="ChEBI" id="CHEBI:29105"/>
        <label>2</label>
    </ligand>
</feature>
<comment type="subunit">
    <text evidence="12">Component of the replication restart primosome.</text>
</comment>
<dbReference type="Pfam" id="PF00270">
    <property type="entry name" value="DEAD"/>
    <property type="match status" value="1"/>
</dbReference>
<feature type="binding site" evidence="12">
    <location>
        <position position="432"/>
    </location>
    <ligand>
        <name>Zn(2+)</name>
        <dbReference type="ChEBI" id="CHEBI:29105"/>
        <label>2</label>
    </ligand>
</feature>
<dbReference type="InterPro" id="IPR040498">
    <property type="entry name" value="PriA_CRR"/>
</dbReference>
<feature type="binding site" evidence="12">
    <location>
        <position position="405"/>
    </location>
    <ligand>
        <name>Zn(2+)</name>
        <dbReference type="ChEBI" id="CHEBI:29105"/>
        <label>1</label>
    </ligand>
</feature>
<keyword evidence="8 12" id="KW-0067">ATP-binding</keyword>
<dbReference type="GO" id="GO:0006269">
    <property type="term" value="P:DNA replication, synthesis of primer"/>
    <property type="evidence" value="ECO:0007669"/>
    <property type="project" value="UniProtKB-KW"/>
</dbReference>
<dbReference type="InterPro" id="IPR001650">
    <property type="entry name" value="Helicase_C-like"/>
</dbReference>
<keyword evidence="4 12" id="KW-0547">Nucleotide-binding</keyword>
<dbReference type="Pfam" id="PF18074">
    <property type="entry name" value="PriA_C"/>
    <property type="match status" value="1"/>
</dbReference>
<dbReference type="InterPro" id="IPR014001">
    <property type="entry name" value="Helicase_ATP-bd"/>
</dbReference>
<gene>
    <name evidence="12 14" type="primary">priA</name>
    <name evidence="14" type="ORF">C1881_03055</name>
</gene>
<evidence type="ECO:0000256" key="2">
    <source>
        <dbReference type="ARBA" id="ARBA00022705"/>
    </source>
</evidence>
<dbReference type="PANTHER" id="PTHR30580:SF0">
    <property type="entry name" value="PRIMOSOMAL PROTEIN N"/>
    <property type="match status" value="1"/>
</dbReference>
<dbReference type="AlphaFoldDB" id="A0A369LPZ8"/>
<dbReference type="GO" id="GO:0043138">
    <property type="term" value="F:3'-5' DNA helicase activity"/>
    <property type="evidence" value="ECO:0007669"/>
    <property type="project" value="UniProtKB-EC"/>
</dbReference>
<dbReference type="NCBIfam" id="TIGR00595">
    <property type="entry name" value="priA"/>
    <property type="match status" value="1"/>
</dbReference>
<reference evidence="14 15" key="1">
    <citation type="journal article" date="2018" name="Elife">
        <title>Discovery and characterization of a prevalent human gut bacterial enzyme sufficient for the inactivation of a family of plant toxins.</title>
        <authorList>
            <person name="Koppel N."/>
            <person name="Bisanz J.E."/>
            <person name="Pandelia M.E."/>
            <person name="Turnbaugh P.J."/>
            <person name="Balskus E.P."/>
        </authorList>
    </citation>
    <scope>NUCLEOTIDE SEQUENCE [LARGE SCALE GENOMIC DNA]</scope>
    <source>
        <strain evidence="14 15">OB21 GAM31</strain>
    </source>
</reference>
<evidence type="ECO:0000256" key="9">
    <source>
        <dbReference type="ARBA" id="ARBA00023125"/>
    </source>
</evidence>
<comment type="cofactor">
    <cofactor evidence="12">
        <name>Zn(2+)</name>
        <dbReference type="ChEBI" id="CHEBI:29105"/>
    </cofactor>
    <text evidence="12">Binds 2 zinc ions per subunit.</text>
</comment>
<keyword evidence="9 12" id="KW-0238">DNA-binding</keyword>
<comment type="similarity">
    <text evidence="12">Belongs to the helicase family. PriA subfamily.</text>
</comment>
<evidence type="ECO:0000256" key="8">
    <source>
        <dbReference type="ARBA" id="ARBA00022840"/>
    </source>
</evidence>
<protein>
    <recommendedName>
        <fullName evidence="12">Replication restart protein PriA</fullName>
    </recommendedName>
    <alternativeName>
        <fullName evidence="12">ATP-dependent DNA helicase PriA</fullName>
        <ecNumber evidence="12">5.6.2.4</ecNumber>
    </alternativeName>
    <alternativeName>
        <fullName evidence="12">DNA 3'-5' helicase PriA</fullName>
    </alternativeName>
</protein>
<dbReference type="PROSITE" id="PS51192">
    <property type="entry name" value="HELICASE_ATP_BIND_1"/>
    <property type="match status" value="1"/>
</dbReference>
<dbReference type="Proteomes" id="UP000253975">
    <property type="component" value="Unassembled WGS sequence"/>
</dbReference>
<dbReference type="EMBL" id="PPTO01000003">
    <property type="protein sequence ID" value="RDB60326.1"/>
    <property type="molecule type" value="Genomic_DNA"/>
</dbReference>
<dbReference type="GO" id="GO:0005524">
    <property type="term" value="F:ATP binding"/>
    <property type="evidence" value="ECO:0007669"/>
    <property type="project" value="UniProtKB-UniRule"/>
</dbReference>
<comment type="catalytic activity">
    <reaction evidence="11 12">
        <text>ATP + H2O = ADP + phosphate + H(+)</text>
        <dbReference type="Rhea" id="RHEA:13065"/>
        <dbReference type="ChEBI" id="CHEBI:15377"/>
        <dbReference type="ChEBI" id="CHEBI:15378"/>
        <dbReference type="ChEBI" id="CHEBI:30616"/>
        <dbReference type="ChEBI" id="CHEBI:43474"/>
        <dbReference type="ChEBI" id="CHEBI:456216"/>
        <dbReference type="EC" id="5.6.2.4"/>
    </reaction>
</comment>
<dbReference type="InterPro" id="IPR041236">
    <property type="entry name" value="PriA_C"/>
</dbReference>
<dbReference type="GO" id="GO:0006270">
    <property type="term" value="P:DNA replication initiation"/>
    <property type="evidence" value="ECO:0007669"/>
    <property type="project" value="TreeGrafter"/>
</dbReference>
<feature type="binding site" evidence="12">
    <location>
        <position position="402"/>
    </location>
    <ligand>
        <name>Zn(2+)</name>
        <dbReference type="ChEBI" id="CHEBI:29105"/>
        <label>1</label>
    </ligand>
</feature>
<keyword evidence="5 12" id="KW-0378">Hydrolase</keyword>
<keyword evidence="2 12" id="KW-0235">DNA replication</keyword>
<dbReference type="CDD" id="cd17929">
    <property type="entry name" value="DEXHc_priA"/>
    <property type="match status" value="1"/>
</dbReference>
<comment type="function">
    <text evidence="12">Initiates the restart of stalled replication forks, which reloads the replicative helicase on sites other than the origin of replication. Recognizes and binds to abandoned replication forks and remodels them to uncover a helicase loading site. Promotes assembly of the primosome at these replication forks.</text>
</comment>
<evidence type="ECO:0000256" key="1">
    <source>
        <dbReference type="ARBA" id="ARBA00022515"/>
    </source>
</evidence>
<dbReference type="GO" id="GO:0006310">
    <property type="term" value="P:DNA recombination"/>
    <property type="evidence" value="ECO:0007669"/>
    <property type="project" value="InterPro"/>
</dbReference>
<feature type="binding site" evidence="12">
    <location>
        <position position="445"/>
    </location>
    <ligand>
        <name>Zn(2+)</name>
        <dbReference type="ChEBI" id="CHEBI:29105"/>
        <label>1</label>
    </ligand>
</feature>
<dbReference type="GO" id="GO:0006302">
    <property type="term" value="P:double-strand break repair"/>
    <property type="evidence" value="ECO:0007669"/>
    <property type="project" value="InterPro"/>
</dbReference>
<dbReference type="InterPro" id="IPR027417">
    <property type="entry name" value="P-loop_NTPase"/>
</dbReference>
<dbReference type="InterPro" id="IPR011545">
    <property type="entry name" value="DEAD/DEAH_box_helicase_dom"/>
</dbReference>
<evidence type="ECO:0000259" key="13">
    <source>
        <dbReference type="PROSITE" id="PS51192"/>
    </source>
</evidence>
<dbReference type="Gene3D" id="3.40.1440.60">
    <property type="entry name" value="PriA, 3(prime) DNA-binding domain"/>
    <property type="match status" value="1"/>
</dbReference>
<evidence type="ECO:0000256" key="5">
    <source>
        <dbReference type="ARBA" id="ARBA00022801"/>
    </source>
</evidence>
<dbReference type="Pfam" id="PF17764">
    <property type="entry name" value="PriA_3primeBD"/>
    <property type="match status" value="1"/>
</dbReference>
<dbReference type="SMART" id="SM00487">
    <property type="entry name" value="DEXDc"/>
    <property type="match status" value="1"/>
</dbReference>
<evidence type="ECO:0000256" key="6">
    <source>
        <dbReference type="ARBA" id="ARBA00022806"/>
    </source>
</evidence>
<proteinExistence type="inferred from homology"/>
<dbReference type="Pfam" id="PF18319">
    <property type="entry name" value="Zn_ribbon_PriA"/>
    <property type="match status" value="1"/>
</dbReference>
<dbReference type="EC" id="5.6.2.4" evidence="12"/>
<feature type="binding site" evidence="12">
    <location>
        <position position="442"/>
    </location>
    <ligand>
        <name>Zn(2+)</name>
        <dbReference type="ChEBI" id="CHEBI:29105"/>
        <label>1</label>
    </ligand>
</feature>
<feature type="binding site" evidence="12">
    <location>
        <position position="429"/>
    </location>
    <ligand>
        <name>Zn(2+)</name>
        <dbReference type="ChEBI" id="CHEBI:29105"/>
        <label>2</label>
    </ligand>
</feature>
<evidence type="ECO:0000256" key="10">
    <source>
        <dbReference type="ARBA" id="ARBA00023235"/>
    </source>
</evidence>
<comment type="catalytic activity">
    <reaction evidence="12">
        <text>Couples ATP hydrolysis with the unwinding of duplex DNA by translocating in the 3'-5' direction.</text>
        <dbReference type="EC" id="5.6.2.4"/>
    </reaction>
</comment>
<dbReference type="InterPro" id="IPR041222">
    <property type="entry name" value="PriA_3primeBD"/>
</dbReference>
<evidence type="ECO:0000256" key="3">
    <source>
        <dbReference type="ARBA" id="ARBA00022723"/>
    </source>
</evidence>
<evidence type="ECO:0000256" key="4">
    <source>
        <dbReference type="ARBA" id="ARBA00022741"/>
    </source>
</evidence>
<dbReference type="InterPro" id="IPR042115">
    <property type="entry name" value="PriA_3primeBD_sf"/>
</dbReference>
<evidence type="ECO:0000256" key="7">
    <source>
        <dbReference type="ARBA" id="ARBA00022833"/>
    </source>
</evidence>
<dbReference type="RefSeq" id="WP_114615062.1">
    <property type="nucleotide sequence ID" value="NZ_PPTO01000003.1"/>
</dbReference>
<dbReference type="GO" id="GO:0008270">
    <property type="term" value="F:zinc ion binding"/>
    <property type="evidence" value="ECO:0007669"/>
    <property type="project" value="UniProtKB-UniRule"/>
</dbReference>
<evidence type="ECO:0000256" key="11">
    <source>
        <dbReference type="ARBA" id="ARBA00048988"/>
    </source>
</evidence>
<feature type="binding site" evidence="12">
    <location>
        <position position="414"/>
    </location>
    <ligand>
        <name>Zn(2+)</name>
        <dbReference type="ChEBI" id="CHEBI:29105"/>
        <label>2</label>
    </ligand>
</feature>
<dbReference type="GO" id="GO:0016887">
    <property type="term" value="F:ATP hydrolysis activity"/>
    <property type="evidence" value="ECO:0007669"/>
    <property type="project" value="RHEA"/>
</dbReference>
<evidence type="ECO:0000313" key="15">
    <source>
        <dbReference type="Proteomes" id="UP000253975"/>
    </source>
</evidence>
<evidence type="ECO:0000256" key="12">
    <source>
        <dbReference type="HAMAP-Rule" id="MF_00983"/>
    </source>
</evidence>
<dbReference type="FunFam" id="3.40.50.300:FF:000489">
    <property type="entry name" value="Primosome assembly protein PriA"/>
    <property type="match status" value="1"/>
</dbReference>